<dbReference type="InterPro" id="IPR036661">
    <property type="entry name" value="Luciferase-like_sf"/>
</dbReference>
<dbReference type="InterPro" id="IPR051260">
    <property type="entry name" value="Diverse_substr_monoxygenases"/>
</dbReference>
<evidence type="ECO:0000313" key="2">
    <source>
        <dbReference type="EMBL" id="TDC19810.1"/>
    </source>
</evidence>
<dbReference type="RefSeq" id="WP_131936487.1">
    <property type="nucleotide sequence ID" value="NZ_BAAAMX010000069.1"/>
</dbReference>
<keyword evidence="3" id="KW-1185">Reference proteome</keyword>
<dbReference type="OrthoDB" id="5723200at2"/>
<dbReference type="Proteomes" id="UP000295431">
    <property type="component" value="Unassembled WGS sequence"/>
</dbReference>
<dbReference type="PANTHER" id="PTHR30011:SF32">
    <property type="entry name" value="CONSERVED PROTEIN"/>
    <property type="match status" value="1"/>
</dbReference>
<organism evidence="2 3">
    <name type="scientific">Actinomadura bangladeshensis</name>
    <dbReference type="NCBI Taxonomy" id="453573"/>
    <lineage>
        <taxon>Bacteria</taxon>
        <taxon>Bacillati</taxon>
        <taxon>Actinomycetota</taxon>
        <taxon>Actinomycetes</taxon>
        <taxon>Streptosporangiales</taxon>
        <taxon>Thermomonosporaceae</taxon>
        <taxon>Actinomadura</taxon>
    </lineage>
</organism>
<accession>A0A4R4PE48</accession>
<evidence type="ECO:0000313" key="3">
    <source>
        <dbReference type="Proteomes" id="UP000295431"/>
    </source>
</evidence>
<proteinExistence type="predicted"/>
<sequence>MEYGVALPTMVRGVRGRDLLEWARRAEAAGFADLAVLDRLVYGNDEPLVTLAAAAAATERIRLTTGILIAPYRSSAALVAKQAASVHHLSGGRLTLGVAAGARPDDYAAAGAEFGDRGRRLDAMLAEMRKVWAGCEIGPEPPGGDPEVLVGGRAPAALRRVAAHGDGYFAAAGPPHTFAERAADVRRRWRESGRRGKPRMVAQAYYALGPDADAAVREHLGDYYSFAGRLAEMMIKGAPTGPARLRDTARAFAEAGCDELVLVPCASGPEQLDLLAEALGEAA</sequence>
<dbReference type="EMBL" id="SMJW01000005">
    <property type="protein sequence ID" value="TDC19810.1"/>
    <property type="molecule type" value="Genomic_DNA"/>
</dbReference>
<reference evidence="2 3" key="1">
    <citation type="submission" date="2019-03" db="EMBL/GenBank/DDBJ databases">
        <title>Draft genome sequences of novel Actinobacteria.</title>
        <authorList>
            <person name="Sahin N."/>
            <person name="Ay H."/>
            <person name="Saygin H."/>
        </authorList>
    </citation>
    <scope>NUCLEOTIDE SEQUENCE [LARGE SCALE GENOMIC DNA]</scope>
    <source>
        <strain evidence="2 3">DSM 45347</strain>
    </source>
</reference>
<dbReference type="GO" id="GO:0016705">
    <property type="term" value="F:oxidoreductase activity, acting on paired donors, with incorporation or reduction of molecular oxygen"/>
    <property type="evidence" value="ECO:0007669"/>
    <property type="project" value="InterPro"/>
</dbReference>
<dbReference type="SUPFAM" id="SSF51679">
    <property type="entry name" value="Bacterial luciferase-like"/>
    <property type="match status" value="1"/>
</dbReference>
<dbReference type="AlphaFoldDB" id="A0A4R4PE48"/>
<feature type="domain" description="Luciferase-like" evidence="1">
    <location>
        <begin position="3"/>
        <end position="266"/>
    </location>
</feature>
<dbReference type="InterPro" id="IPR011251">
    <property type="entry name" value="Luciferase-like_dom"/>
</dbReference>
<protein>
    <submittedName>
        <fullName evidence="2">LLM class flavin-dependent oxidoreductase</fullName>
    </submittedName>
</protein>
<dbReference type="Pfam" id="PF00296">
    <property type="entry name" value="Bac_luciferase"/>
    <property type="match status" value="1"/>
</dbReference>
<evidence type="ECO:0000259" key="1">
    <source>
        <dbReference type="Pfam" id="PF00296"/>
    </source>
</evidence>
<name>A0A4R4PE48_9ACTN</name>
<comment type="caution">
    <text evidence="2">The sequence shown here is derived from an EMBL/GenBank/DDBJ whole genome shotgun (WGS) entry which is preliminary data.</text>
</comment>
<dbReference type="PANTHER" id="PTHR30011">
    <property type="entry name" value="ALKANESULFONATE MONOOXYGENASE-RELATED"/>
    <property type="match status" value="1"/>
</dbReference>
<gene>
    <name evidence="2" type="ORF">E1284_02260</name>
</gene>
<dbReference type="Gene3D" id="3.20.20.30">
    <property type="entry name" value="Luciferase-like domain"/>
    <property type="match status" value="1"/>
</dbReference>